<name>A0A913XH02_EXADI</name>
<protein>
    <recommendedName>
        <fullName evidence="5">Lipoxygenase domain-containing protein</fullName>
    </recommendedName>
</protein>
<dbReference type="GO" id="GO:0034440">
    <property type="term" value="P:lipid oxidation"/>
    <property type="evidence" value="ECO:0007669"/>
    <property type="project" value="InterPro"/>
</dbReference>
<dbReference type="InterPro" id="IPR000907">
    <property type="entry name" value="LipOase"/>
</dbReference>
<evidence type="ECO:0000313" key="7">
    <source>
        <dbReference type="Proteomes" id="UP000887567"/>
    </source>
</evidence>
<dbReference type="AlphaFoldDB" id="A0A913XH02"/>
<dbReference type="PANTHER" id="PTHR11771">
    <property type="entry name" value="LIPOXYGENASE"/>
    <property type="match status" value="1"/>
</dbReference>
<sequence>MDWIVLTKLLIILISYLPQGDSGPGLIDVENGQSFQYFGCYYDSKNIKSFSIGDFTQVPDPIGSCAKAVQADGHRMFFLKNGGHCLSVQGKVEQFFQVKKSSRCVNGLGGNGLMDVYVFSNVTVSCPVGIRRFLNPYCLRLMKKEINDSKRAYQLVPTFLNLFPGLNATSGQLVKIYQKEPINARWMGIYTAITPRNYLIATKFLNKTNGKEFETVDDYKAVLKFMIESQYSVIPKEQHKYFQLYFMQPDKPFGRLTRLCNWREDRIFTDQRFAGINPMSIQRISGSKAKAGVQWSSLQTKLSDTFNWEAATVDALGMQTTLAEAINRGHVFVLHYPVLDGIPSRNETPSTVKNRKLMSAVSPIAVFVSKPSRDKNQSNKIIPVAIQMGHTKDSPVFTPKDGDQWLLAKQTVQVADFVYAGSVEHLLKTHLLIEPICVAVRRHFHKLHPLRQILQFHCRGVLGTNRFFIKTLTGIHGTSDRLFGVGYNGGYAIMKRAFKDLTWDDTDFPANIKKRGLDDKSKVPYFPYRDDGELIHTSIKNMLNEYVKLYYKHTCHVRFDPELQNFANEVSFEGKFKPDGGHGMYTELKYGNQYE</sequence>
<dbReference type="InterPro" id="IPR036226">
    <property type="entry name" value="LipOase_C_sf"/>
</dbReference>
<proteinExistence type="predicted"/>
<accession>A0A913XH02</accession>
<organism evidence="6 7">
    <name type="scientific">Exaiptasia diaphana</name>
    <name type="common">Tropical sea anemone</name>
    <name type="synonym">Aiptasia pulchella</name>
    <dbReference type="NCBI Taxonomy" id="2652724"/>
    <lineage>
        <taxon>Eukaryota</taxon>
        <taxon>Metazoa</taxon>
        <taxon>Cnidaria</taxon>
        <taxon>Anthozoa</taxon>
        <taxon>Hexacorallia</taxon>
        <taxon>Actiniaria</taxon>
        <taxon>Aiptasiidae</taxon>
        <taxon>Exaiptasia</taxon>
    </lineage>
</organism>
<dbReference type="GeneID" id="110242596"/>
<evidence type="ECO:0000256" key="1">
    <source>
        <dbReference type="ARBA" id="ARBA00022723"/>
    </source>
</evidence>
<dbReference type="Pfam" id="PF00305">
    <property type="entry name" value="Lipoxygenase"/>
    <property type="match status" value="1"/>
</dbReference>
<reference evidence="6" key="1">
    <citation type="submission" date="2022-11" db="UniProtKB">
        <authorList>
            <consortium name="EnsemblMetazoa"/>
        </authorList>
    </citation>
    <scope>IDENTIFICATION</scope>
</reference>
<evidence type="ECO:0000256" key="3">
    <source>
        <dbReference type="ARBA" id="ARBA00023002"/>
    </source>
</evidence>
<dbReference type="Proteomes" id="UP000887567">
    <property type="component" value="Unplaced"/>
</dbReference>
<dbReference type="EnsemblMetazoa" id="XM_021048609.2">
    <property type="protein sequence ID" value="XP_020904268.1"/>
    <property type="gene ID" value="LOC110242596"/>
</dbReference>
<keyword evidence="2" id="KW-0223">Dioxygenase</keyword>
<dbReference type="KEGG" id="epa:110242596"/>
<keyword evidence="4" id="KW-0732">Signal</keyword>
<dbReference type="Gene3D" id="1.20.245.10">
    <property type="entry name" value="Lipoxygenase-1, Domain 5"/>
    <property type="match status" value="1"/>
</dbReference>
<keyword evidence="3" id="KW-0560">Oxidoreductase</keyword>
<dbReference type="GO" id="GO:0016702">
    <property type="term" value="F:oxidoreductase activity, acting on single donors with incorporation of molecular oxygen, incorporation of two atoms of oxygen"/>
    <property type="evidence" value="ECO:0007669"/>
    <property type="project" value="InterPro"/>
</dbReference>
<evidence type="ECO:0000256" key="2">
    <source>
        <dbReference type="ARBA" id="ARBA00022964"/>
    </source>
</evidence>
<feature type="chain" id="PRO_5037609938" description="Lipoxygenase domain-containing protein" evidence="4">
    <location>
        <begin position="23"/>
        <end position="595"/>
    </location>
</feature>
<dbReference type="RefSeq" id="XP_020904268.1">
    <property type="nucleotide sequence ID" value="XM_021048609.2"/>
</dbReference>
<feature type="domain" description="Lipoxygenase" evidence="5">
    <location>
        <begin position="262"/>
        <end position="595"/>
    </location>
</feature>
<dbReference type="SUPFAM" id="SSF48484">
    <property type="entry name" value="Lipoxigenase"/>
    <property type="match status" value="1"/>
</dbReference>
<dbReference type="OrthoDB" id="407298at2759"/>
<dbReference type="GO" id="GO:0046872">
    <property type="term" value="F:metal ion binding"/>
    <property type="evidence" value="ECO:0007669"/>
    <property type="project" value="UniProtKB-KW"/>
</dbReference>
<evidence type="ECO:0000256" key="4">
    <source>
        <dbReference type="SAM" id="SignalP"/>
    </source>
</evidence>
<dbReference type="PROSITE" id="PS51393">
    <property type="entry name" value="LIPOXYGENASE_3"/>
    <property type="match status" value="1"/>
</dbReference>
<dbReference type="Gene3D" id="3.10.450.60">
    <property type="match status" value="1"/>
</dbReference>
<keyword evidence="7" id="KW-1185">Reference proteome</keyword>
<evidence type="ECO:0000259" key="5">
    <source>
        <dbReference type="PROSITE" id="PS51393"/>
    </source>
</evidence>
<feature type="signal peptide" evidence="4">
    <location>
        <begin position="1"/>
        <end position="22"/>
    </location>
</feature>
<dbReference type="InterPro" id="IPR013819">
    <property type="entry name" value="LipOase_C"/>
</dbReference>
<evidence type="ECO:0000313" key="6">
    <source>
        <dbReference type="EnsemblMetazoa" id="XP_020904268.1"/>
    </source>
</evidence>
<keyword evidence="1" id="KW-0479">Metal-binding</keyword>